<dbReference type="InterPro" id="IPR002347">
    <property type="entry name" value="SDR_fam"/>
</dbReference>
<dbReference type="NCBIfam" id="NF005559">
    <property type="entry name" value="PRK07231.1"/>
    <property type="match status" value="1"/>
</dbReference>
<evidence type="ECO:0000313" key="3">
    <source>
        <dbReference type="EMBL" id="WMV52470.1"/>
    </source>
</evidence>
<sequence length="285" mass="30167">MNGFSSPLVHTSKRLEGKVAIVTGGASGFGESTVRLFLQNGAKVVIADVQDEIGQSLCNNLLNCPNNNNNDFTYIHCDVTKVSDVENLIDTTISKYGKLDIMFNNAGIPGNLDFSIIDADNENFKKVFDVNVYGSFLGAKYAARVMIPAKKGVILFTSSSASVSSGESPHSYTVSKHAVVGLMKNLCAELGQHGIRVNCVSPCAVATPMLVKAMGVDKSVVDGIICSSANLKGVAPTAEDVAEAALYLASDESKFVSGVNLVIDGGYSTTNMTYIKTIQSVLFSK</sequence>
<gene>
    <name evidence="3" type="ORF">MTR67_045855</name>
</gene>
<keyword evidence="4" id="KW-1185">Reference proteome</keyword>
<comment type="similarity">
    <text evidence="1">Belongs to the short-chain dehydrogenases/reductases (SDR) family.</text>
</comment>
<dbReference type="SUPFAM" id="SSF51735">
    <property type="entry name" value="NAD(P)-binding Rossmann-fold domains"/>
    <property type="match status" value="1"/>
</dbReference>
<dbReference type="Gene3D" id="3.40.50.720">
    <property type="entry name" value="NAD(P)-binding Rossmann-like Domain"/>
    <property type="match status" value="1"/>
</dbReference>
<dbReference type="FunFam" id="3.40.50.720:FF:000084">
    <property type="entry name" value="Short-chain dehydrogenase reductase"/>
    <property type="match status" value="1"/>
</dbReference>
<dbReference type="GO" id="GO:0016616">
    <property type="term" value="F:oxidoreductase activity, acting on the CH-OH group of donors, NAD or NADP as acceptor"/>
    <property type="evidence" value="ECO:0007669"/>
    <property type="project" value="UniProtKB-ARBA"/>
</dbReference>
<dbReference type="EMBL" id="CP133621">
    <property type="protein sequence ID" value="WMV52470.1"/>
    <property type="molecule type" value="Genomic_DNA"/>
</dbReference>
<evidence type="ECO:0000313" key="4">
    <source>
        <dbReference type="Proteomes" id="UP001234989"/>
    </source>
</evidence>
<keyword evidence="2" id="KW-0560">Oxidoreductase</keyword>
<accession>A0AAF0UUU8</accession>
<reference evidence="3" key="1">
    <citation type="submission" date="2023-08" db="EMBL/GenBank/DDBJ databases">
        <title>A de novo genome assembly of Solanum verrucosum Schlechtendal, a Mexican diploid species geographically isolated from the other diploid A-genome species in potato relatives.</title>
        <authorList>
            <person name="Hosaka K."/>
        </authorList>
    </citation>
    <scope>NUCLEOTIDE SEQUENCE</scope>
    <source>
        <tissue evidence="3">Young leaves</tissue>
    </source>
</reference>
<dbReference type="Proteomes" id="UP001234989">
    <property type="component" value="Chromosome 10"/>
</dbReference>
<dbReference type="Pfam" id="PF13561">
    <property type="entry name" value="adh_short_C2"/>
    <property type="match status" value="1"/>
</dbReference>
<evidence type="ECO:0000256" key="2">
    <source>
        <dbReference type="ARBA" id="ARBA00023002"/>
    </source>
</evidence>
<dbReference type="PRINTS" id="PR00081">
    <property type="entry name" value="GDHRDH"/>
</dbReference>
<name>A0AAF0UUU8_SOLVR</name>
<evidence type="ECO:0000256" key="1">
    <source>
        <dbReference type="ARBA" id="ARBA00006484"/>
    </source>
</evidence>
<proteinExistence type="inferred from homology"/>
<dbReference type="PANTHER" id="PTHR43180:SF45">
    <property type="entry name" value="SECOISOLARICIRESINOL DEHYDROGENASE-LIKE ISOFORM X1"/>
    <property type="match status" value="1"/>
</dbReference>
<protein>
    <submittedName>
        <fullName evidence="3">Uncharacterized protein</fullName>
    </submittedName>
</protein>
<dbReference type="InterPro" id="IPR036291">
    <property type="entry name" value="NAD(P)-bd_dom_sf"/>
</dbReference>
<dbReference type="AlphaFoldDB" id="A0AAF0UUU8"/>
<dbReference type="PRINTS" id="PR00080">
    <property type="entry name" value="SDRFAMILY"/>
</dbReference>
<organism evidence="3 4">
    <name type="scientific">Solanum verrucosum</name>
    <dbReference type="NCBI Taxonomy" id="315347"/>
    <lineage>
        <taxon>Eukaryota</taxon>
        <taxon>Viridiplantae</taxon>
        <taxon>Streptophyta</taxon>
        <taxon>Embryophyta</taxon>
        <taxon>Tracheophyta</taxon>
        <taxon>Spermatophyta</taxon>
        <taxon>Magnoliopsida</taxon>
        <taxon>eudicotyledons</taxon>
        <taxon>Gunneridae</taxon>
        <taxon>Pentapetalae</taxon>
        <taxon>asterids</taxon>
        <taxon>lamiids</taxon>
        <taxon>Solanales</taxon>
        <taxon>Solanaceae</taxon>
        <taxon>Solanoideae</taxon>
        <taxon>Solaneae</taxon>
        <taxon>Solanum</taxon>
    </lineage>
</organism>
<dbReference type="PANTHER" id="PTHR43180">
    <property type="entry name" value="3-OXOACYL-(ACYL-CARRIER-PROTEIN) REDUCTASE (AFU_ORTHOLOGUE AFUA_6G11210)"/>
    <property type="match status" value="1"/>
</dbReference>